<dbReference type="PANTHER" id="PTHR11808:SF80">
    <property type="entry name" value="CYSTATHIONINE GAMMA-LYASE"/>
    <property type="match status" value="1"/>
</dbReference>
<sequence>MQWVTYPGLRSFPQYELASRQMKLPGGMIAFELKGGLETGQRFMNALQLFTRAVSLGDAESLAQHPASMTHSTYTPEQRAQHGISEGLVRLSVGLEDVADLLADIQQALAKCSAANLRPIATAAYAMK</sequence>
<proteinExistence type="inferred from homology"/>
<reference evidence="4 5" key="1">
    <citation type="submission" date="2015-05" db="EMBL/GenBank/DDBJ databases">
        <title>A genomic and transcriptomic approach to investigate the blue pigment phenotype in Pseudomonas fluorescens.</title>
        <authorList>
            <person name="Andreani N.A."/>
            <person name="Cardazzo B."/>
        </authorList>
    </citation>
    <scope>NUCLEOTIDE SEQUENCE [LARGE SCALE GENOMIC DNA]</scope>
    <source>
        <strain evidence="4 5">Ps_22</strain>
    </source>
</reference>
<dbReference type="SUPFAM" id="SSF53383">
    <property type="entry name" value="PLP-dependent transferases"/>
    <property type="match status" value="1"/>
</dbReference>
<dbReference type="InterPro" id="IPR015422">
    <property type="entry name" value="PyrdxlP-dep_Trfase_small"/>
</dbReference>
<dbReference type="EMBL" id="LCYA01000125">
    <property type="protein sequence ID" value="KWV85667.1"/>
    <property type="molecule type" value="Genomic_DNA"/>
</dbReference>
<dbReference type="EC" id="4.4.1.11" evidence="4"/>
<dbReference type="Pfam" id="PF01053">
    <property type="entry name" value="Cys_Met_Meta_PP"/>
    <property type="match status" value="1"/>
</dbReference>
<evidence type="ECO:0000313" key="4">
    <source>
        <dbReference type="EMBL" id="KWV85667.1"/>
    </source>
</evidence>
<protein>
    <submittedName>
        <fullName evidence="4">Methionine gamma-lyase</fullName>
        <ecNumber evidence="4">4.4.1.11</ecNumber>
    </submittedName>
</protein>
<dbReference type="GO" id="GO:0019346">
    <property type="term" value="P:transsulfuration"/>
    <property type="evidence" value="ECO:0007669"/>
    <property type="project" value="InterPro"/>
</dbReference>
<dbReference type="Proteomes" id="UP000061348">
    <property type="component" value="Unassembled WGS sequence"/>
</dbReference>
<dbReference type="GO" id="GO:0030170">
    <property type="term" value="F:pyridoxal phosphate binding"/>
    <property type="evidence" value="ECO:0007669"/>
    <property type="project" value="InterPro"/>
</dbReference>
<evidence type="ECO:0000313" key="5">
    <source>
        <dbReference type="Proteomes" id="UP000061348"/>
    </source>
</evidence>
<dbReference type="Gene3D" id="3.90.1150.10">
    <property type="entry name" value="Aspartate Aminotransferase, domain 1"/>
    <property type="match status" value="1"/>
</dbReference>
<dbReference type="AlphaFoldDB" id="A0A109LD71"/>
<accession>A0A109LD71</accession>
<comment type="cofactor">
    <cofactor evidence="1 3">
        <name>pyridoxal 5'-phosphate</name>
        <dbReference type="ChEBI" id="CHEBI:597326"/>
    </cofactor>
</comment>
<comment type="caution">
    <text evidence="4">The sequence shown here is derived from an EMBL/GenBank/DDBJ whole genome shotgun (WGS) entry which is preliminary data.</text>
</comment>
<gene>
    <name evidence="4" type="primary">mdeA</name>
    <name evidence="4" type="ORF">PFLmoz3_04688</name>
</gene>
<dbReference type="GO" id="GO:0005737">
    <property type="term" value="C:cytoplasm"/>
    <property type="evidence" value="ECO:0007669"/>
    <property type="project" value="TreeGrafter"/>
</dbReference>
<name>A0A109LD71_PSEFL</name>
<organism evidence="4 5">
    <name type="scientific">Pseudomonas fluorescens</name>
    <dbReference type="NCBI Taxonomy" id="294"/>
    <lineage>
        <taxon>Bacteria</taxon>
        <taxon>Pseudomonadati</taxon>
        <taxon>Pseudomonadota</taxon>
        <taxon>Gammaproteobacteria</taxon>
        <taxon>Pseudomonadales</taxon>
        <taxon>Pseudomonadaceae</taxon>
        <taxon>Pseudomonas</taxon>
    </lineage>
</organism>
<evidence type="ECO:0000256" key="2">
    <source>
        <dbReference type="ARBA" id="ARBA00022898"/>
    </source>
</evidence>
<evidence type="ECO:0000256" key="3">
    <source>
        <dbReference type="RuleBase" id="RU362118"/>
    </source>
</evidence>
<dbReference type="PANTHER" id="PTHR11808">
    <property type="entry name" value="TRANS-SULFURATION ENZYME FAMILY MEMBER"/>
    <property type="match status" value="1"/>
</dbReference>
<dbReference type="InterPro" id="IPR000277">
    <property type="entry name" value="Cys/Met-Metab_PyrdxlP-dep_enz"/>
</dbReference>
<dbReference type="PATRIC" id="fig|294.194.peg.5197"/>
<evidence type="ECO:0000256" key="1">
    <source>
        <dbReference type="ARBA" id="ARBA00001933"/>
    </source>
</evidence>
<keyword evidence="4" id="KW-0456">Lyase</keyword>
<dbReference type="GO" id="GO:0018826">
    <property type="term" value="F:methionine gamma-lyase activity"/>
    <property type="evidence" value="ECO:0007669"/>
    <property type="project" value="UniProtKB-EC"/>
</dbReference>
<dbReference type="InterPro" id="IPR015424">
    <property type="entry name" value="PyrdxlP-dep_Trfase"/>
</dbReference>
<keyword evidence="2 3" id="KW-0663">Pyridoxal phosphate</keyword>
<comment type="similarity">
    <text evidence="3">Belongs to the trans-sulfuration enzymes family.</text>
</comment>